<protein>
    <submittedName>
        <fullName evidence="2">Ribbon-helix-helix protein, CopG family</fullName>
    </submittedName>
</protein>
<sequence>MVRMPTSLIERVDHARRAETDLPSRPEMIRRIVEEWFETESDDA</sequence>
<dbReference type="EMBL" id="CP049811">
    <property type="protein sequence ID" value="QIK42130.1"/>
    <property type="molecule type" value="Genomic_DNA"/>
</dbReference>
<dbReference type="InterPro" id="IPR002145">
    <property type="entry name" value="CopG"/>
</dbReference>
<dbReference type="Proteomes" id="UP000500791">
    <property type="component" value="Chromosome"/>
</dbReference>
<evidence type="ECO:0000259" key="1">
    <source>
        <dbReference type="Pfam" id="PF01402"/>
    </source>
</evidence>
<proteinExistence type="predicted"/>
<evidence type="ECO:0000313" key="2">
    <source>
        <dbReference type="EMBL" id="QIK42130.1"/>
    </source>
</evidence>
<accession>A0A6G7VQD3</accession>
<dbReference type="KEGG" id="mon:G8E03_12600"/>
<reference evidence="2 3" key="1">
    <citation type="submission" date="2020-03" db="EMBL/GenBank/DDBJ databases">
        <title>Complete genome sequence of Monaibacterium sp. ALG8 with diverse plasmids.</title>
        <authorList>
            <person name="Sun C."/>
        </authorList>
    </citation>
    <scope>NUCLEOTIDE SEQUENCE [LARGE SCALE GENOMIC DNA]</scope>
    <source>
        <strain evidence="2 3">ALG8</strain>
    </source>
</reference>
<dbReference type="Pfam" id="PF01402">
    <property type="entry name" value="RHH_1"/>
    <property type="match status" value="1"/>
</dbReference>
<dbReference type="RefSeq" id="WP_166194224.1">
    <property type="nucleotide sequence ID" value="NZ_CP049811.1"/>
</dbReference>
<gene>
    <name evidence="2" type="ORF">G8E03_12600</name>
</gene>
<name>A0A6G7VQD3_9RHOB</name>
<dbReference type="GO" id="GO:0006355">
    <property type="term" value="P:regulation of DNA-templated transcription"/>
    <property type="evidence" value="ECO:0007669"/>
    <property type="project" value="InterPro"/>
</dbReference>
<feature type="domain" description="Ribbon-helix-helix protein CopG" evidence="1">
    <location>
        <begin position="2"/>
        <end position="40"/>
    </location>
</feature>
<keyword evidence="3" id="KW-1185">Reference proteome</keyword>
<dbReference type="AlphaFoldDB" id="A0A6G7VQD3"/>
<organism evidence="2 3">
    <name type="scientific">Pontivivens nitratireducens</name>
    <dbReference type="NCBI Taxonomy" id="2758038"/>
    <lineage>
        <taxon>Bacteria</taxon>
        <taxon>Pseudomonadati</taxon>
        <taxon>Pseudomonadota</taxon>
        <taxon>Alphaproteobacteria</taxon>
        <taxon>Rhodobacterales</taxon>
        <taxon>Paracoccaceae</taxon>
        <taxon>Pontivivens</taxon>
    </lineage>
</organism>
<evidence type="ECO:0000313" key="3">
    <source>
        <dbReference type="Proteomes" id="UP000500791"/>
    </source>
</evidence>